<evidence type="ECO:0000256" key="1">
    <source>
        <dbReference type="SAM" id="MobiDB-lite"/>
    </source>
</evidence>
<dbReference type="AlphaFoldDB" id="F2G312"/>
<proteinExistence type="predicted"/>
<evidence type="ECO:0000313" key="3">
    <source>
        <dbReference type="Proteomes" id="UP000001870"/>
    </source>
</evidence>
<organism evidence="2 3">
    <name type="scientific">Alteromonas mediterranea (strain DSM 17117 / CIP 110805 / LMG 28347 / Deep ecotype)</name>
    <dbReference type="NCBI Taxonomy" id="1774373"/>
    <lineage>
        <taxon>Bacteria</taxon>
        <taxon>Pseudomonadati</taxon>
        <taxon>Pseudomonadota</taxon>
        <taxon>Gammaproteobacteria</taxon>
        <taxon>Alteromonadales</taxon>
        <taxon>Alteromonadaceae</taxon>
        <taxon>Alteromonas/Salinimonas group</taxon>
        <taxon>Alteromonas</taxon>
    </lineage>
</organism>
<dbReference type="Proteomes" id="UP000001870">
    <property type="component" value="Chromosome"/>
</dbReference>
<accession>F2G312</accession>
<gene>
    <name evidence="2" type="ordered locus">MADE_1005450</name>
</gene>
<feature type="region of interest" description="Disordered" evidence="1">
    <location>
        <begin position="1"/>
        <end position="23"/>
    </location>
</feature>
<sequence length="41" mass="4527">MTFNSSPQEETGDDAETPIDSAFTEEEWYAIEALSEPGAIF</sequence>
<reference evidence="2 3" key="2">
    <citation type="journal article" date="2015" name="Antonie Van Leeuwenhoek">
        <title>Ecophysiological diversity of a novel member of the genus Alteromonas, and description of Alteromonas mediterranea sp. nov.</title>
        <authorList>
            <person name="Ivanova E.P."/>
            <person name="Lopez-Perez M."/>
            <person name="Zabalos M."/>
            <person name="Nguyen S.H."/>
            <person name="Webb H.K."/>
            <person name="Ryan J."/>
            <person name="Lagutin K."/>
            <person name="Vyssotski M."/>
            <person name="Crawford R.J."/>
            <person name="Rodriguez-Valera F."/>
        </authorList>
    </citation>
    <scope>NUCLEOTIDE SEQUENCE [LARGE SCALE GENOMIC DNA]</scope>
    <source>
        <strain evidence="3">DSM 17117 / CIP 110805 / LMG 28347 / Deep ecotype</strain>
    </source>
</reference>
<name>F2G312_ALTMD</name>
<feature type="compositionally biased region" description="Acidic residues" evidence="1">
    <location>
        <begin position="10"/>
        <end position="23"/>
    </location>
</feature>
<dbReference type="KEGG" id="amc:MADE_1005450"/>
<evidence type="ECO:0000313" key="2">
    <source>
        <dbReference type="EMBL" id="AEA97236.1"/>
    </source>
</evidence>
<dbReference type="RefSeq" id="WP_012517590.1">
    <property type="nucleotide sequence ID" value="NC_011138.3"/>
</dbReference>
<keyword evidence="3" id="KW-1185">Reference proteome</keyword>
<dbReference type="HOGENOM" id="CLU_218962_0_0_6"/>
<reference evidence="2 3" key="1">
    <citation type="journal article" date="2008" name="ISME J.">
        <title>Comparative genomics of two ecotypes of the marine planktonic copiotroph Alteromonas macleodii suggests alternative lifestyles associated with different kinds of particulate organic matter.</title>
        <authorList>
            <person name="Ivars-Martinez E."/>
            <person name="Martin-Cuadrado A.B."/>
            <person name="D'Auria G."/>
            <person name="Mira A."/>
            <person name="Ferriera S."/>
            <person name="Johnson J."/>
            <person name="Friedman R."/>
            <person name="Rodriguez-Valera F."/>
        </authorList>
    </citation>
    <scope>NUCLEOTIDE SEQUENCE [LARGE SCALE GENOMIC DNA]</scope>
    <source>
        <strain evidence="3">DSM 17117 / CIP 110805 / LMG 28347 / Deep ecotype</strain>
    </source>
</reference>
<protein>
    <submittedName>
        <fullName evidence="2">Uncharacterized protein</fullName>
    </submittedName>
</protein>
<dbReference type="EMBL" id="CP001103">
    <property type="protein sequence ID" value="AEA97236.1"/>
    <property type="molecule type" value="Genomic_DNA"/>
</dbReference>